<dbReference type="InterPro" id="IPR045179">
    <property type="entry name" value="YgfZ/GcvT"/>
</dbReference>
<dbReference type="InterPro" id="IPR006222">
    <property type="entry name" value="GCVT_N"/>
</dbReference>
<dbReference type="InterPro" id="IPR057460">
    <property type="entry name" value="CAF17_C"/>
</dbReference>
<dbReference type="GO" id="GO:0016226">
    <property type="term" value="P:iron-sulfur cluster assembly"/>
    <property type="evidence" value="ECO:0007669"/>
    <property type="project" value="TreeGrafter"/>
</dbReference>
<evidence type="ECO:0000313" key="4">
    <source>
        <dbReference type="EMBL" id="TBW34421.1"/>
    </source>
</evidence>
<dbReference type="InterPro" id="IPR017703">
    <property type="entry name" value="YgfZ/GCV_T_CS"/>
</dbReference>
<dbReference type="PANTHER" id="PTHR22602">
    <property type="entry name" value="TRANSFERASE CAF17, MITOCHONDRIAL-RELATED"/>
    <property type="match status" value="1"/>
</dbReference>
<dbReference type="Proteomes" id="UP000292781">
    <property type="component" value="Unassembled WGS sequence"/>
</dbReference>
<accession>A0A4Q9VH54</accession>
<dbReference type="Pfam" id="PF25455">
    <property type="entry name" value="Beta-barrel_CAF17_C"/>
    <property type="match status" value="1"/>
</dbReference>
<dbReference type="Pfam" id="PF01571">
    <property type="entry name" value="GCV_T"/>
    <property type="match status" value="1"/>
</dbReference>
<dbReference type="InterPro" id="IPR027266">
    <property type="entry name" value="TrmE/GcvT-like"/>
</dbReference>
<keyword evidence="1" id="KW-0809">Transit peptide</keyword>
<keyword evidence="5" id="KW-1185">Reference proteome</keyword>
<feature type="domain" description="GCVT N-terminal" evidence="2">
    <location>
        <begin position="24"/>
        <end position="119"/>
    </location>
</feature>
<proteinExistence type="predicted"/>
<comment type="caution">
    <text evidence="4">The sequence shown here is derived from an EMBL/GenBank/DDBJ whole genome shotgun (WGS) entry which is preliminary data.</text>
</comment>
<name>A0A4Q9VH54_9HYPH</name>
<dbReference type="Gene3D" id="3.30.1360.120">
    <property type="entry name" value="Probable tRNA modification gtpase trme, domain 1"/>
    <property type="match status" value="2"/>
</dbReference>
<feature type="domain" description="CAF17 C-terminal" evidence="3">
    <location>
        <begin position="217"/>
        <end position="291"/>
    </location>
</feature>
<sequence length="301" mass="31683">MSISTDPNGPPAAGVAARPDRGVVAIGGREAEAFLHGIFTGTVKALAPGEARFSALLNPQGKVLYDFFLIRQDDGFLVEIERAQVPAFLKRLTFYRLRAEVTLADRSDDFAVFIAWGPAPDPDADGAIVFTDPRLAALGRHVLVPAPAAGVVPTAALEAWHRHRLALGVPESSVDFTLGEFFPHDVDMDDLGGVDFKKGCFVGQEVVSRMKHRGTARKRFVLAEAIPAGTELPTAGSDVLAGEKGIGTLGSSIAGRGIAAVRLDRARAALDAGVPVTCGGIRLDLAIPAFAGFGWPAPVEE</sequence>
<dbReference type="PANTHER" id="PTHR22602:SF0">
    <property type="entry name" value="TRANSFERASE CAF17, MITOCHONDRIAL-RELATED"/>
    <property type="match status" value="1"/>
</dbReference>
<dbReference type="RefSeq" id="WP_131311106.1">
    <property type="nucleotide sequence ID" value="NZ_SJFN01000034.1"/>
</dbReference>
<dbReference type="AlphaFoldDB" id="A0A4Q9VH54"/>
<evidence type="ECO:0000256" key="1">
    <source>
        <dbReference type="ARBA" id="ARBA00022946"/>
    </source>
</evidence>
<evidence type="ECO:0000259" key="2">
    <source>
        <dbReference type="Pfam" id="PF01571"/>
    </source>
</evidence>
<evidence type="ECO:0000313" key="5">
    <source>
        <dbReference type="Proteomes" id="UP000292781"/>
    </source>
</evidence>
<dbReference type="EMBL" id="SJFN01000034">
    <property type="protein sequence ID" value="TBW34421.1"/>
    <property type="molecule type" value="Genomic_DNA"/>
</dbReference>
<gene>
    <name evidence="4" type="ORF">EYW49_18455</name>
</gene>
<dbReference type="PIRSF" id="PIRSF006487">
    <property type="entry name" value="GcvT"/>
    <property type="match status" value="1"/>
</dbReference>
<reference evidence="4 5" key="1">
    <citation type="submission" date="2019-02" db="EMBL/GenBank/DDBJ databases">
        <title>Siculibacillus lacustris gen. nov., sp. nov., a new rosette-forming bacterium isolated from a freshwater crater lake (Lake St. Ana, Romania).</title>
        <authorList>
            <person name="Felfoldi T."/>
            <person name="Marton Z."/>
            <person name="Szabo A."/>
            <person name="Mentes A."/>
            <person name="Boka K."/>
            <person name="Marialigeti K."/>
            <person name="Mathe I."/>
            <person name="Koncz M."/>
            <person name="Schumann P."/>
            <person name="Toth E."/>
        </authorList>
    </citation>
    <scope>NUCLEOTIDE SEQUENCE [LARGE SCALE GENOMIC DNA]</scope>
    <source>
        <strain evidence="4 5">SA-279</strain>
    </source>
</reference>
<organism evidence="4 5">
    <name type="scientific">Siculibacillus lacustris</name>
    <dbReference type="NCBI Taxonomy" id="1549641"/>
    <lineage>
        <taxon>Bacteria</taxon>
        <taxon>Pseudomonadati</taxon>
        <taxon>Pseudomonadota</taxon>
        <taxon>Alphaproteobacteria</taxon>
        <taxon>Hyphomicrobiales</taxon>
        <taxon>Ancalomicrobiaceae</taxon>
        <taxon>Siculibacillus</taxon>
    </lineage>
</organism>
<dbReference type="NCBIfam" id="TIGR03317">
    <property type="entry name" value="ygfZ_signature"/>
    <property type="match status" value="1"/>
</dbReference>
<protein>
    <submittedName>
        <fullName evidence="4">Folate-binding protein</fullName>
    </submittedName>
</protein>
<dbReference type="OrthoDB" id="9796287at2"/>
<evidence type="ECO:0000259" key="3">
    <source>
        <dbReference type="Pfam" id="PF25455"/>
    </source>
</evidence>
<dbReference type="SUPFAM" id="SSF103025">
    <property type="entry name" value="Folate-binding domain"/>
    <property type="match status" value="1"/>
</dbReference>